<evidence type="ECO:0000313" key="2">
    <source>
        <dbReference type="Proteomes" id="UP000053424"/>
    </source>
</evidence>
<dbReference type="AlphaFoldDB" id="A0A0C3BXK0"/>
<keyword evidence="2" id="KW-1185">Reference proteome</keyword>
<protein>
    <submittedName>
        <fullName evidence="1">Uncharacterized protein</fullName>
    </submittedName>
</protein>
<accession>A0A0C3BXK0</accession>
<evidence type="ECO:0000313" key="1">
    <source>
        <dbReference type="EMBL" id="KIM36141.1"/>
    </source>
</evidence>
<proteinExistence type="predicted"/>
<reference evidence="2" key="2">
    <citation type="submission" date="2015-01" db="EMBL/GenBank/DDBJ databases">
        <title>Evolutionary Origins and Diversification of the Mycorrhizal Mutualists.</title>
        <authorList>
            <consortium name="DOE Joint Genome Institute"/>
            <consortium name="Mycorrhizal Genomics Consortium"/>
            <person name="Kohler A."/>
            <person name="Kuo A."/>
            <person name="Nagy L.G."/>
            <person name="Floudas D."/>
            <person name="Copeland A."/>
            <person name="Barry K.W."/>
            <person name="Cichocki N."/>
            <person name="Veneault-Fourrey C."/>
            <person name="LaButti K."/>
            <person name="Lindquist E.A."/>
            <person name="Lipzen A."/>
            <person name="Lundell T."/>
            <person name="Morin E."/>
            <person name="Murat C."/>
            <person name="Riley R."/>
            <person name="Ohm R."/>
            <person name="Sun H."/>
            <person name="Tunlid A."/>
            <person name="Henrissat B."/>
            <person name="Grigoriev I.V."/>
            <person name="Hibbett D.S."/>
            <person name="Martin F."/>
        </authorList>
    </citation>
    <scope>NUCLEOTIDE SEQUENCE [LARGE SCALE GENOMIC DNA]</scope>
    <source>
        <strain evidence="2">h7</strain>
    </source>
</reference>
<sequence>MSEFKNQEGLIIYTHRNRLTSQGHGIKRYPFSSRIIVPVVSDCVHCGSERLYHIQPTICHCVVMRTLTSDKAPLMRRNGFSPPFRGQMMRSKR</sequence>
<dbReference type="Proteomes" id="UP000053424">
    <property type="component" value="Unassembled WGS sequence"/>
</dbReference>
<dbReference type="EMBL" id="KN831808">
    <property type="protein sequence ID" value="KIM36141.1"/>
    <property type="molecule type" value="Genomic_DNA"/>
</dbReference>
<dbReference type="HOGENOM" id="CLU_2399927_0_0_1"/>
<name>A0A0C3BXK0_HEBCY</name>
<reference evidence="1 2" key="1">
    <citation type="submission" date="2014-04" db="EMBL/GenBank/DDBJ databases">
        <authorList>
            <consortium name="DOE Joint Genome Institute"/>
            <person name="Kuo A."/>
            <person name="Gay G."/>
            <person name="Dore J."/>
            <person name="Kohler A."/>
            <person name="Nagy L.G."/>
            <person name="Floudas D."/>
            <person name="Copeland A."/>
            <person name="Barry K.W."/>
            <person name="Cichocki N."/>
            <person name="Veneault-Fourrey C."/>
            <person name="LaButti K."/>
            <person name="Lindquist E.A."/>
            <person name="Lipzen A."/>
            <person name="Lundell T."/>
            <person name="Morin E."/>
            <person name="Murat C."/>
            <person name="Sun H."/>
            <person name="Tunlid A."/>
            <person name="Henrissat B."/>
            <person name="Grigoriev I.V."/>
            <person name="Hibbett D.S."/>
            <person name="Martin F."/>
            <person name="Nordberg H.P."/>
            <person name="Cantor M.N."/>
            <person name="Hua S.X."/>
        </authorList>
    </citation>
    <scope>NUCLEOTIDE SEQUENCE [LARGE SCALE GENOMIC DNA]</scope>
    <source>
        <strain evidence="2">h7</strain>
    </source>
</reference>
<gene>
    <name evidence="1" type="ORF">M413DRAFT_320402</name>
</gene>
<organism evidence="1 2">
    <name type="scientific">Hebeloma cylindrosporum</name>
    <dbReference type="NCBI Taxonomy" id="76867"/>
    <lineage>
        <taxon>Eukaryota</taxon>
        <taxon>Fungi</taxon>
        <taxon>Dikarya</taxon>
        <taxon>Basidiomycota</taxon>
        <taxon>Agaricomycotina</taxon>
        <taxon>Agaricomycetes</taxon>
        <taxon>Agaricomycetidae</taxon>
        <taxon>Agaricales</taxon>
        <taxon>Agaricineae</taxon>
        <taxon>Hymenogastraceae</taxon>
        <taxon>Hebeloma</taxon>
    </lineage>
</organism>